<protein>
    <submittedName>
        <fullName evidence="1">Uncharacterized protein</fullName>
    </submittedName>
</protein>
<accession>A0A7M4DE58</accession>
<keyword evidence="2" id="KW-1185">Reference proteome</keyword>
<comment type="caution">
    <text evidence="1">The sequence shown here is derived from an EMBL/GenBank/DDBJ whole genome shotgun (WGS) entry which is preliminary data.</text>
</comment>
<evidence type="ECO:0000313" key="1">
    <source>
        <dbReference type="EMBL" id="VZO35172.1"/>
    </source>
</evidence>
<name>A0A7M4DE58_9MICO</name>
<reference evidence="1 2" key="1">
    <citation type="submission" date="2019-11" db="EMBL/GenBank/DDBJ databases">
        <authorList>
            <person name="Criscuolo A."/>
        </authorList>
    </citation>
    <scope>NUCLEOTIDE SEQUENCE [LARGE SCALE GENOMIC DNA]</scope>
    <source>
        <strain evidence="1">CIP111667</strain>
    </source>
</reference>
<organism evidence="1 2">
    <name type="scientific">Occultella aeris</name>
    <dbReference type="NCBI Taxonomy" id="2761496"/>
    <lineage>
        <taxon>Bacteria</taxon>
        <taxon>Bacillati</taxon>
        <taxon>Actinomycetota</taxon>
        <taxon>Actinomycetes</taxon>
        <taxon>Micrococcales</taxon>
        <taxon>Ruaniaceae</taxon>
        <taxon>Occultella</taxon>
    </lineage>
</organism>
<sequence>MLEQADVAGHALHVLGITPGSAAYIRLPFRARE</sequence>
<dbReference type="EMBL" id="CACRYJ010000006">
    <property type="protein sequence ID" value="VZO35172.1"/>
    <property type="molecule type" value="Genomic_DNA"/>
</dbReference>
<gene>
    <name evidence="1" type="ORF">HALOF300_00398</name>
</gene>
<dbReference type="AlphaFoldDB" id="A0A7M4DE58"/>
<proteinExistence type="predicted"/>
<dbReference type="Proteomes" id="UP000419743">
    <property type="component" value="Unassembled WGS sequence"/>
</dbReference>
<evidence type="ECO:0000313" key="2">
    <source>
        <dbReference type="Proteomes" id="UP000419743"/>
    </source>
</evidence>